<accession>A0A075B054</accession>
<dbReference type="Proteomes" id="UP000030755">
    <property type="component" value="Unassembled WGS sequence"/>
</dbReference>
<proteinExistence type="predicted"/>
<feature type="compositionally biased region" description="Low complexity" evidence="1">
    <location>
        <begin position="1"/>
        <end position="10"/>
    </location>
</feature>
<evidence type="ECO:0000313" key="2">
    <source>
        <dbReference type="EMBL" id="EPZ34337.1"/>
    </source>
</evidence>
<dbReference type="HOGENOM" id="CLU_2224705_0_0_1"/>
<organism evidence="2 3">
    <name type="scientific">Rozella allomycis (strain CSF55)</name>
    <dbReference type="NCBI Taxonomy" id="988480"/>
    <lineage>
        <taxon>Eukaryota</taxon>
        <taxon>Fungi</taxon>
        <taxon>Fungi incertae sedis</taxon>
        <taxon>Cryptomycota</taxon>
        <taxon>Cryptomycota incertae sedis</taxon>
        <taxon>Rozella</taxon>
    </lineage>
</organism>
<evidence type="ECO:0000256" key="1">
    <source>
        <dbReference type="SAM" id="MobiDB-lite"/>
    </source>
</evidence>
<sequence length="106" mass="11887">MSSKSPSSPSQKKKSKQGSRVSLVVEPSKLGLFSEVGYLQPKTFVPLHSHAFLNERTKGAQMKGSSRKLGKTKDAFFDKDFVHIFENEAYCDYSINPDLSHVNLHE</sequence>
<dbReference type="AlphaFoldDB" id="A0A075B054"/>
<evidence type="ECO:0000313" key="3">
    <source>
        <dbReference type="Proteomes" id="UP000030755"/>
    </source>
</evidence>
<dbReference type="OrthoDB" id="283553at2759"/>
<dbReference type="EMBL" id="KE560959">
    <property type="protein sequence ID" value="EPZ34337.1"/>
    <property type="molecule type" value="Genomic_DNA"/>
</dbReference>
<feature type="region of interest" description="Disordered" evidence="1">
    <location>
        <begin position="1"/>
        <end position="21"/>
    </location>
</feature>
<protein>
    <submittedName>
        <fullName evidence="2">Uncharacterized protein</fullName>
    </submittedName>
</protein>
<dbReference type="InterPro" id="IPR029358">
    <property type="entry name" value="CFAP96"/>
</dbReference>
<keyword evidence="3" id="KW-1185">Reference proteome</keyword>
<gene>
    <name evidence="2" type="ORF">O9G_000524</name>
</gene>
<reference evidence="2 3" key="1">
    <citation type="journal article" date="2013" name="Curr. Biol.">
        <title>Shared signatures of parasitism and phylogenomics unite Cryptomycota and microsporidia.</title>
        <authorList>
            <person name="James T.Y."/>
            <person name="Pelin A."/>
            <person name="Bonen L."/>
            <person name="Ahrendt S."/>
            <person name="Sain D."/>
            <person name="Corradi N."/>
            <person name="Stajich J.E."/>
        </authorList>
    </citation>
    <scope>NUCLEOTIDE SEQUENCE [LARGE SCALE GENOMIC DNA]</scope>
    <source>
        <strain evidence="2 3">CSF55</strain>
    </source>
</reference>
<name>A0A075B054_ROZAC</name>
<dbReference type="Pfam" id="PF15239">
    <property type="entry name" value="CFAP96-like"/>
    <property type="match status" value="1"/>
</dbReference>